<feature type="signal peptide" evidence="1">
    <location>
        <begin position="1"/>
        <end position="22"/>
    </location>
</feature>
<evidence type="ECO:0000259" key="3">
    <source>
        <dbReference type="Pfam" id="PF19335"/>
    </source>
</evidence>
<dbReference type="Pfam" id="PF19335">
    <property type="entry name" value="HMBD"/>
    <property type="match status" value="1"/>
</dbReference>
<dbReference type="PROSITE" id="PS51257">
    <property type="entry name" value="PROKAR_LIPOPROTEIN"/>
    <property type="match status" value="1"/>
</dbReference>
<organism evidence="4 5">
    <name type="scientific">Flavobacterium frigoris</name>
    <dbReference type="NCBI Taxonomy" id="229204"/>
    <lineage>
        <taxon>Bacteria</taxon>
        <taxon>Pseudomonadati</taxon>
        <taxon>Bacteroidota</taxon>
        <taxon>Flavobacteriia</taxon>
        <taxon>Flavobacteriales</taxon>
        <taxon>Flavobacteriaceae</taxon>
        <taxon>Flavobacterium</taxon>
    </lineage>
</organism>
<name>A0A1H9G0A4_FLAFI</name>
<keyword evidence="1" id="KW-0732">Signal</keyword>
<dbReference type="Proteomes" id="UP000183658">
    <property type="component" value="Unassembled WGS sequence"/>
</dbReference>
<sequence length="234" mass="25734">MKNISKLSVLVLMVAFASCKDAKIENGAETTTMESNESHAEGQLYSCPMHPEVTGKQGEECSKCGMELTEPVTNSEVVEEVTEMDVTKSKAAFSIDMILNDYLKLKNALASDDGALATASSKALETTLQKTTSDKIEADLITQYNTIVNAAKQHTAAITENAGKIAAQRNAFALLSTDMHNFIKMFNTDKKLYQDYCPMYNQGKNGYWISEIKDIKNPYYGAEMLTCGGITKEF</sequence>
<proteinExistence type="predicted"/>
<keyword evidence="5" id="KW-1185">Reference proteome</keyword>
<dbReference type="AlphaFoldDB" id="A0A1H9G0A4"/>
<evidence type="ECO:0000313" key="4">
    <source>
        <dbReference type="EMBL" id="SEQ43343.1"/>
    </source>
</evidence>
<dbReference type="InterPro" id="IPR045800">
    <property type="entry name" value="HMBD"/>
</dbReference>
<evidence type="ECO:0000313" key="5">
    <source>
        <dbReference type="Proteomes" id="UP000183658"/>
    </source>
</evidence>
<feature type="domain" description="Heavy metal binding" evidence="3">
    <location>
        <begin position="45"/>
        <end position="70"/>
    </location>
</feature>
<feature type="chain" id="PRO_5010296690" evidence="1">
    <location>
        <begin position="23"/>
        <end position="234"/>
    </location>
</feature>
<gene>
    <name evidence="4" type="ORF">SAMN05444355_102342</name>
</gene>
<evidence type="ECO:0000259" key="2">
    <source>
        <dbReference type="Pfam" id="PF11827"/>
    </source>
</evidence>
<accession>A0A1H9G0A4</accession>
<dbReference type="RefSeq" id="WP_245744859.1">
    <property type="nucleotide sequence ID" value="NZ_CBCRVS010000001.1"/>
</dbReference>
<evidence type="ECO:0000256" key="1">
    <source>
        <dbReference type="SAM" id="SignalP"/>
    </source>
</evidence>
<dbReference type="Pfam" id="PF11827">
    <property type="entry name" value="DUF3347"/>
    <property type="match status" value="1"/>
</dbReference>
<reference evidence="5" key="1">
    <citation type="submission" date="2016-10" db="EMBL/GenBank/DDBJ databases">
        <authorList>
            <person name="Varghese N."/>
            <person name="Submissions S."/>
        </authorList>
    </citation>
    <scope>NUCLEOTIDE SEQUENCE [LARGE SCALE GENOMIC DNA]</scope>
    <source>
        <strain evidence="5">DSM 15719</strain>
    </source>
</reference>
<dbReference type="GO" id="GO:0046872">
    <property type="term" value="F:metal ion binding"/>
    <property type="evidence" value="ECO:0007669"/>
    <property type="project" value="InterPro"/>
</dbReference>
<feature type="domain" description="DUF3347" evidence="2">
    <location>
        <begin position="98"/>
        <end position="190"/>
    </location>
</feature>
<dbReference type="InterPro" id="IPR021782">
    <property type="entry name" value="DUF3347"/>
</dbReference>
<protein>
    <submittedName>
        <fullName evidence="4">Uncharacterized protein</fullName>
    </submittedName>
</protein>
<dbReference type="EMBL" id="FOFZ01000002">
    <property type="protein sequence ID" value="SEQ43343.1"/>
    <property type="molecule type" value="Genomic_DNA"/>
</dbReference>